<dbReference type="Gene3D" id="1.20.1200.10">
    <property type="entry name" value="Cobalamin adenosyltransferase-like"/>
    <property type="match status" value="1"/>
</dbReference>
<evidence type="ECO:0000313" key="19">
    <source>
        <dbReference type="Proteomes" id="UP000321429"/>
    </source>
</evidence>
<comment type="similarity">
    <text evidence="2 14">Belongs to the Cob(I)alamin adenosyltransferase family.</text>
</comment>
<keyword evidence="18" id="KW-1185">Reference proteome</keyword>
<dbReference type="EC" id="2.5.1.17" evidence="3 14"/>
<dbReference type="UniPathway" id="UPA00148">
    <property type="reaction ID" value="UER00233"/>
</dbReference>
<dbReference type="PANTHER" id="PTHR12213">
    <property type="entry name" value="CORRINOID ADENOSYLTRANSFERASE"/>
    <property type="match status" value="1"/>
</dbReference>
<evidence type="ECO:0000313" key="17">
    <source>
        <dbReference type="EMBL" id="KRN96225.1"/>
    </source>
</evidence>
<dbReference type="EMBL" id="BJUD01000002">
    <property type="protein sequence ID" value="GEK27850.1"/>
    <property type="molecule type" value="Genomic_DNA"/>
</dbReference>
<evidence type="ECO:0000313" key="18">
    <source>
        <dbReference type="Proteomes" id="UP000051139"/>
    </source>
</evidence>
<dbReference type="Proteomes" id="UP000321429">
    <property type="component" value="Unassembled WGS sequence"/>
</dbReference>
<name>A0A0R2L3R4_9LACO</name>
<dbReference type="GO" id="GO:0009236">
    <property type="term" value="P:cobalamin biosynthetic process"/>
    <property type="evidence" value="ECO:0007669"/>
    <property type="project" value="UniProtKB-UniRule"/>
</dbReference>
<comment type="catalytic activity">
    <reaction evidence="12 14">
        <text>2 cob(II)yrinate a,c diamide + reduced [electron-transfer flavoprotein] + 2 ATP = 2 adenosylcob(III)yrinate a,c-diamide + 2 triphosphate + oxidized [electron-transfer flavoprotein] + 3 H(+)</text>
        <dbReference type="Rhea" id="RHEA:11528"/>
        <dbReference type="Rhea" id="RHEA-COMP:10685"/>
        <dbReference type="Rhea" id="RHEA-COMP:10686"/>
        <dbReference type="ChEBI" id="CHEBI:15378"/>
        <dbReference type="ChEBI" id="CHEBI:18036"/>
        <dbReference type="ChEBI" id="CHEBI:30616"/>
        <dbReference type="ChEBI" id="CHEBI:57692"/>
        <dbReference type="ChEBI" id="CHEBI:58307"/>
        <dbReference type="ChEBI" id="CHEBI:58503"/>
        <dbReference type="ChEBI" id="CHEBI:58537"/>
        <dbReference type="EC" id="2.5.1.17"/>
    </reaction>
</comment>
<evidence type="ECO:0000256" key="1">
    <source>
        <dbReference type="ARBA" id="ARBA00005121"/>
    </source>
</evidence>
<dbReference type="PATRIC" id="fig|348151.3.peg.1658"/>
<keyword evidence="7 14" id="KW-0547">Nucleotide-binding</keyword>
<feature type="domain" description="Cobalamin adenosyltransferase-like" evidence="15">
    <location>
        <begin position="3"/>
        <end position="166"/>
    </location>
</feature>
<gene>
    <name evidence="17" type="ORF">IV55_GL001611</name>
    <name evidence="16" type="ORF">LSI01_01610</name>
</gene>
<comment type="pathway">
    <text evidence="1 14">Cofactor biosynthesis; adenosylcobalamin biosynthesis; adenosylcobalamin from cob(II)yrinate a,c-diamide: step 2/7.</text>
</comment>
<evidence type="ECO:0000256" key="11">
    <source>
        <dbReference type="ARBA" id="ARBA00033354"/>
    </source>
</evidence>
<dbReference type="Proteomes" id="UP000051139">
    <property type="component" value="Unassembled WGS sequence"/>
</dbReference>
<evidence type="ECO:0000256" key="10">
    <source>
        <dbReference type="ARBA" id="ARBA00033334"/>
    </source>
</evidence>
<evidence type="ECO:0000256" key="9">
    <source>
        <dbReference type="ARBA" id="ARBA00031529"/>
    </source>
</evidence>
<evidence type="ECO:0000256" key="6">
    <source>
        <dbReference type="ARBA" id="ARBA00022679"/>
    </source>
</evidence>
<proteinExistence type="inferred from homology"/>
<organism evidence="17 18">
    <name type="scientific">Furfurilactobacillus siliginis</name>
    <dbReference type="NCBI Taxonomy" id="348151"/>
    <lineage>
        <taxon>Bacteria</taxon>
        <taxon>Bacillati</taxon>
        <taxon>Bacillota</taxon>
        <taxon>Bacilli</taxon>
        <taxon>Lactobacillales</taxon>
        <taxon>Lactobacillaceae</taxon>
        <taxon>Furfurilactobacillus</taxon>
    </lineage>
</organism>
<protein>
    <recommendedName>
        <fullName evidence="4 14">Corrinoid adenosyltransferase</fullName>
        <ecNumber evidence="3 14">2.5.1.17</ecNumber>
    </recommendedName>
    <alternativeName>
        <fullName evidence="9 14">Cob(II)alamin adenosyltransferase</fullName>
    </alternativeName>
    <alternativeName>
        <fullName evidence="11 14">Cob(II)yrinic acid a,c-diamide adenosyltransferase</fullName>
    </alternativeName>
    <alternativeName>
        <fullName evidence="10 14">Cobinamide/cobalamin adenosyltransferase</fullName>
    </alternativeName>
</protein>
<dbReference type="GO" id="GO:0008817">
    <property type="term" value="F:corrinoid adenosyltransferase activity"/>
    <property type="evidence" value="ECO:0007669"/>
    <property type="project" value="UniProtKB-UniRule"/>
</dbReference>
<evidence type="ECO:0000313" key="16">
    <source>
        <dbReference type="EMBL" id="GEK27850.1"/>
    </source>
</evidence>
<keyword evidence="6 14" id="KW-0808">Transferase</keyword>
<accession>A0A0R2L3R4</accession>
<evidence type="ECO:0000256" key="3">
    <source>
        <dbReference type="ARBA" id="ARBA00012454"/>
    </source>
</evidence>
<comment type="caution">
    <text evidence="17">The sequence shown here is derived from an EMBL/GenBank/DDBJ whole genome shotgun (WGS) entry which is preliminary data.</text>
</comment>
<evidence type="ECO:0000256" key="2">
    <source>
        <dbReference type="ARBA" id="ARBA00007487"/>
    </source>
</evidence>
<evidence type="ECO:0000256" key="14">
    <source>
        <dbReference type="RuleBase" id="RU366026"/>
    </source>
</evidence>
<dbReference type="PANTHER" id="PTHR12213:SF0">
    <property type="entry name" value="CORRINOID ADENOSYLTRANSFERASE MMAB"/>
    <property type="match status" value="1"/>
</dbReference>
<sequence length="192" mass="22253">MAIYTKTGDKGTTSLFTGERVKKYDIRVETYGSFDECNAQISVAEKFCQREKNKELLKWVQYRMFILDGEIASSDPDKFYGKSDRITEADVHRMEGVIDEYTNKLPELHSFILPGTSLAGAHLHLARTVCRRAERLLIHVNEEEPFRAEVLRYANRLSDFLYIVARDEDEYARTQGICNEVLKRYQEALANK</sequence>
<dbReference type="Pfam" id="PF01923">
    <property type="entry name" value="Cob_adeno_trans"/>
    <property type="match status" value="1"/>
</dbReference>
<dbReference type="OrthoDB" id="9778896at2"/>
<dbReference type="EMBL" id="JQCB01000005">
    <property type="protein sequence ID" value="KRN96225.1"/>
    <property type="molecule type" value="Genomic_DNA"/>
</dbReference>
<dbReference type="STRING" id="348151.IV55_GL001611"/>
<dbReference type="GO" id="GO:0005524">
    <property type="term" value="F:ATP binding"/>
    <property type="evidence" value="ECO:0007669"/>
    <property type="project" value="UniProtKB-UniRule"/>
</dbReference>
<dbReference type="InterPro" id="IPR036451">
    <property type="entry name" value="CblAdoTrfase-like_sf"/>
</dbReference>
<reference evidence="16 19" key="2">
    <citation type="submission" date="2019-07" db="EMBL/GenBank/DDBJ databases">
        <title>Whole genome shotgun sequence of Lactobacillus siliginis NBRC 101315.</title>
        <authorList>
            <person name="Hosoyama A."/>
            <person name="Uohara A."/>
            <person name="Ohji S."/>
            <person name="Ichikawa N."/>
        </authorList>
    </citation>
    <scope>NUCLEOTIDE SEQUENCE [LARGE SCALE GENOMIC DNA]</scope>
    <source>
        <strain evidence="16 19">NBRC 101315</strain>
    </source>
</reference>
<evidence type="ECO:0000259" key="15">
    <source>
        <dbReference type="Pfam" id="PF01923"/>
    </source>
</evidence>
<dbReference type="InterPro" id="IPR029499">
    <property type="entry name" value="PduO-typ"/>
</dbReference>
<evidence type="ECO:0000256" key="12">
    <source>
        <dbReference type="ARBA" id="ARBA00048555"/>
    </source>
</evidence>
<dbReference type="NCBIfam" id="TIGR00636">
    <property type="entry name" value="PduO_Nterm"/>
    <property type="match status" value="1"/>
</dbReference>
<evidence type="ECO:0000256" key="5">
    <source>
        <dbReference type="ARBA" id="ARBA00022573"/>
    </source>
</evidence>
<dbReference type="SUPFAM" id="SSF89028">
    <property type="entry name" value="Cobalamin adenosyltransferase-like"/>
    <property type="match status" value="1"/>
</dbReference>
<dbReference type="InterPro" id="IPR016030">
    <property type="entry name" value="CblAdoTrfase-like"/>
</dbReference>
<keyword evidence="8 14" id="KW-0067">ATP-binding</keyword>
<evidence type="ECO:0000256" key="7">
    <source>
        <dbReference type="ARBA" id="ARBA00022741"/>
    </source>
</evidence>
<comment type="catalytic activity">
    <reaction evidence="13 14">
        <text>2 cob(II)alamin + reduced [electron-transfer flavoprotein] + 2 ATP = 2 adenosylcob(III)alamin + 2 triphosphate + oxidized [electron-transfer flavoprotein] + 3 H(+)</text>
        <dbReference type="Rhea" id="RHEA:28671"/>
        <dbReference type="Rhea" id="RHEA-COMP:10685"/>
        <dbReference type="Rhea" id="RHEA-COMP:10686"/>
        <dbReference type="ChEBI" id="CHEBI:15378"/>
        <dbReference type="ChEBI" id="CHEBI:16304"/>
        <dbReference type="ChEBI" id="CHEBI:18036"/>
        <dbReference type="ChEBI" id="CHEBI:18408"/>
        <dbReference type="ChEBI" id="CHEBI:30616"/>
        <dbReference type="ChEBI" id="CHEBI:57692"/>
        <dbReference type="ChEBI" id="CHEBI:58307"/>
        <dbReference type="EC" id="2.5.1.17"/>
    </reaction>
</comment>
<dbReference type="RefSeq" id="WP_057810062.1">
    <property type="nucleotide sequence ID" value="NZ_BJUD01000002.1"/>
</dbReference>
<evidence type="ECO:0000256" key="8">
    <source>
        <dbReference type="ARBA" id="ARBA00022840"/>
    </source>
</evidence>
<evidence type="ECO:0000256" key="13">
    <source>
        <dbReference type="ARBA" id="ARBA00048692"/>
    </source>
</evidence>
<reference evidence="17 18" key="1">
    <citation type="journal article" date="2015" name="Genome Announc.">
        <title>Expanding the biotechnology potential of lactobacilli through comparative genomics of 213 strains and associated genera.</title>
        <authorList>
            <person name="Sun Z."/>
            <person name="Harris H.M."/>
            <person name="McCann A."/>
            <person name="Guo C."/>
            <person name="Argimon S."/>
            <person name="Zhang W."/>
            <person name="Yang X."/>
            <person name="Jeffery I.B."/>
            <person name="Cooney J.C."/>
            <person name="Kagawa T.F."/>
            <person name="Liu W."/>
            <person name="Song Y."/>
            <person name="Salvetti E."/>
            <person name="Wrobel A."/>
            <person name="Rasinkangas P."/>
            <person name="Parkhill J."/>
            <person name="Rea M.C."/>
            <person name="O'Sullivan O."/>
            <person name="Ritari J."/>
            <person name="Douillard F.P."/>
            <person name="Paul Ross R."/>
            <person name="Yang R."/>
            <person name="Briner A.E."/>
            <person name="Felis G.E."/>
            <person name="de Vos W.M."/>
            <person name="Barrangou R."/>
            <person name="Klaenhammer T.R."/>
            <person name="Caufield P.W."/>
            <person name="Cui Y."/>
            <person name="Zhang H."/>
            <person name="O'Toole P.W."/>
        </authorList>
    </citation>
    <scope>NUCLEOTIDE SEQUENCE [LARGE SCALE GENOMIC DNA]</scope>
    <source>
        <strain evidence="17 18">DSM 22696</strain>
    </source>
</reference>
<evidence type="ECO:0000256" key="4">
    <source>
        <dbReference type="ARBA" id="ARBA00020963"/>
    </source>
</evidence>
<dbReference type="AlphaFoldDB" id="A0A0R2L3R4"/>
<keyword evidence="5 14" id="KW-0169">Cobalamin biosynthesis</keyword>